<evidence type="ECO:0000256" key="1">
    <source>
        <dbReference type="SAM" id="MobiDB-lite"/>
    </source>
</evidence>
<sequence length="128" mass="13607">MRISLVTALSVMAAFSPASAQQSEQKLPELTPDHSPQQSVPMPGLSPDQEVTAINIVRVEELPQPDKAQVETKLDGTTVEELHQLQTSVQASPVAVLMLAQNGLDPTQVVAATIDQTGTLTLVIQETA</sequence>
<organism evidence="3 4">
    <name type="scientific">Mesorhizobium retamae</name>
    <dbReference type="NCBI Taxonomy" id="2912854"/>
    <lineage>
        <taxon>Bacteria</taxon>
        <taxon>Pseudomonadati</taxon>
        <taxon>Pseudomonadota</taxon>
        <taxon>Alphaproteobacteria</taxon>
        <taxon>Hyphomicrobiales</taxon>
        <taxon>Phyllobacteriaceae</taxon>
        <taxon>Mesorhizobium</taxon>
    </lineage>
</organism>
<dbReference type="EMBL" id="JAKREW010000010">
    <property type="protein sequence ID" value="MCG7505953.1"/>
    <property type="molecule type" value="Genomic_DNA"/>
</dbReference>
<keyword evidence="4" id="KW-1185">Reference proteome</keyword>
<gene>
    <name evidence="3" type="ORF">L4923_13100</name>
</gene>
<feature type="signal peptide" evidence="2">
    <location>
        <begin position="1"/>
        <end position="20"/>
    </location>
</feature>
<evidence type="ECO:0000313" key="4">
    <source>
        <dbReference type="Proteomes" id="UP001201701"/>
    </source>
</evidence>
<protein>
    <submittedName>
        <fullName evidence="3">Uncharacterized protein</fullName>
    </submittedName>
</protein>
<proteinExistence type="predicted"/>
<dbReference type="RefSeq" id="WP_239365636.1">
    <property type="nucleotide sequence ID" value="NZ_JAKREW010000010.1"/>
</dbReference>
<name>A0ABS9QEV2_9HYPH</name>
<evidence type="ECO:0000313" key="3">
    <source>
        <dbReference type="EMBL" id="MCG7505953.1"/>
    </source>
</evidence>
<accession>A0ABS9QEV2</accession>
<dbReference type="Proteomes" id="UP001201701">
    <property type="component" value="Unassembled WGS sequence"/>
</dbReference>
<comment type="caution">
    <text evidence="3">The sequence shown here is derived from an EMBL/GenBank/DDBJ whole genome shotgun (WGS) entry which is preliminary data.</text>
</comment>
<evidence type="ECO:0000256" key="2">
    <source>
        <dbReference type="SAM" id="SignalP"/>
    </source>
</evidence>
<reference evidence="3 4" key="1">
    <citation type="submission" date="2022-02" db="EMBL/GenBank/DDBJ databases">
        <title>Draft genome sequence of Mezorhizobium retamae strain IRAMC:0171 isolated from Retama raetam nodules.</title>
        <authorList>
            <person name="Bengaied R."/>
            <person name="Sbissi I."/>
            <person name="Huber K."/>
            <person name="Ghodbane F."/>
            <person name="Nouioui I."/>
            <person name="Tarhouni M."/>
            <person name="Gtari M."/>
        </authorList>
    </citation>
    <scope>NUCLEOTIDE SEQUENCE [LARGE SCALE GENOMIC DNA]</scope>
    <source>
        <strain evidence="3 4">IRAMC:0171</strain>
    </source>
</reference>
<feature type="chain" id="PRO_5047253598" evidence="2">
    <location>
        <begin position="21"/>
        <end position="128"/>
    </location>
</feature>
<keyword evidence="2" id="KW-0732">Signal</keyword>
<feature type="region of interest" description="Disordered" evidence="1">
    <location>
        <begin position="17"/>
        <end position="47"/>
    </location>
</feature>